<organism evidence="3">
    <name type="scientific">Onchocerca flexuosa</name>
    <dbReference type="NCBI Taxonomy" id="387005"/>
    <lineage>
        <taxon>Eukaryota</taxon>
        <taxon>Metazoa</taxon>
        <taxon>Ecdysozoa</taxon>
        <taxon>Nematoda</taxon>
        <taxon>Chromadorea</taxon>
        <taxon>Rhabditida</taxon>
        <taxon>Spirurina</taxon>
        <taxon>Spiruromorpha</taxon>
        <taxon>Filarioidea</taxon>
        <taxon>Onchocercidae</taxon>
        <taxon>Onchocerca</taxon>
    </lineage>
</organism>
<gene>
    <name evidence="1" type="ORF">OFLC_LOCUS12159</name>
</gene>
<protein>
    <submittedName>
        <fullName evidence="3">Transcriptional regulator</fullName>
    </submittedName>
</protein>
<name>A0A183HXF2_9BILA</name>
<proteinExistence type="predicted"/>
<dbReference type="EMBL" id="UZAJ01018519">
    <property type="protein sequence ID" value="VDO82402.1"/>
    <property type="molecule type" value="Genomic_DNA"/>
</dbReference>
<keyword evidence="2" id="KW-1185">Reference proteome</keyword>
<dbReference type="AlphaFoldDB" id="A0A183HXF2"/>
<dbReference type="Proteomes" id="UP000267606">
    <property type="component" value="Unassembled WGS sequence"/>
</dbReference>
<evidence type="ECO:0000313" key="3">
    <source>
        <dbReference type="WBParaSite" id="OFLC_0001216401-mRNA-1"/>
    </source>
</evidence>
<evidence type="ECO:0000313" key="1">
    <source>
        <dbReference type="EMBL" id="VDO82402.1"/>
    </source>
</evidence>
<evidence type="ECO:0000313" key="2">
    <source>
        <dbReference type="Proteomes" id="UP000267606"/>
    </source>
</evidence>
<sequence>MAELRRLALNEECSTTQLREMINSMLISS</sequence>
<reference evidence="3" key="1">
    <citation type="submission" date="2016-06" db="UniProtKB">
        <authorList>
            <consortium name="WormBaseParasite"/>
        </authorList>
    </citation>
    <scope>IDENTIFICATION</scope>
</reference>
<dbReference type="WBParaSite" id="OFLC_0001216401-mRNA-1">
    <property type="protein sequence ID" value="OFLC_0001216401-mRNA-1"/>
    <property type="gene ID" value="OFLC_0001216401"/>
</dbReference>
<reference evidence="1 2" key="2">
    <citation type="submission" date="2018-11" db="EMBL/GenBank/DDBJ databases">
        <authorList>
            <consortium name="Pathogen Informatics"/>
        </authorList>
    </citation>
    <scope>NUCLEOTIDE SEQUENCE [LARGE SCALE GENOMIC DNA]</scope>
</reference>
<accession>A0A183HXF2</accession>